<name>A0A972GZ75_9BACL</name>
<evidence type="ECO:0000313" key="6">
    <source>
        <dbReference type="Proteomes" id="UP000641588"/>
    </source>
</evidence>
<gene>
    <name evidence="5" type="ORF">GC093_25315</name>
</gene>
<dbReference type="Gene3D" id="1.10.101.10">
    <property type="entry name" value="PGBD-like superfamily/PGBD"/>
    <property type="match status" value="1"/>
</dbReference>
<sequence length="257" mass="27526">MFSKLKKSKICFTLVLCLLLFLSVNTTAFAFGKGAKGPDVYAIQGMLKSLGYFPGNITGYYGAVTESSVKLFQKAYGLPITGAVDDQTLQSILWAYGNAKIPRKSAPAPTPAPEAEPKPGPAPAPEPSNELSAEEQQMIDLVNQARQQAGLAPLTINSDLSQTARLKSKDMVDNNYFSHESPTYGSPFDMMKQFGISYSSAGENIACNQTVTAAHQALMNSPGHKANILSSDFTEIGIGIVDGGSCGKMLTQQFIRK</sequence>
<dbReference type="Proteomes" id="UP000641588">
    <property type="component" value="Unassembled WGS sequence"/>
</dbReference>
<evidence type="ECO:0000256" key="1">
    <source>
        <dbReference type="SAM" id="MobiDB-lite"/>
    </source>
</evidence>
<dbReference type="Pfam" id="PF01471">
    <property type="entry name" value="PG_binding_1"/>
    <property type="match status" value="1"/>
</dbReference>
<evidence type="ECO:0000256" key="2">
    <source>
        <dbReference type="SAM" id="SignalP"/>
    </source>
</evidence>
<keyword evidence="6" id="KW-1185">Reference proteome</keyword>
<feature type="region of interest" description="Disordered" evidence="1">
    <location>
        <begin position="103"/>
        <end position="133"/>
    </location>
</feature>
<dbReference type="InterPro" id="IPR036365">
    <property type="entry name" value="PGBD-like_sf"/>
</dbReference>
<dbReference type="InterPro" id="IPR002477">
    <property type="entry name" value="Peptidoglycan-bd-like"/>
</dbReference>
<feature type="chain" id="PRO_5037516894" description="Serine protease" evidence="2">
    <location>
        <begin position="31"/>
        <end position="257"/>
    </location>
</feature>
<feature type="domain" description="Peptidoglycan binding-like" evidence="4">
    <location>
        <begin position="37"/>
        <end position="91"/>
    </location>
</feature>
<dbReference type="InterPro" id="IPR014044">
    <property type="entry name" value="CAP_dom"/>
</dbReference>
<feature type="compositionally biased region" description="Pro residues" evidence="1">
    <location>
        <begin position="108"/>
        <end position="126"/>
    </location>
</feature>
<proteinExistence type="predicted"/>
<dbReference type="NCBIfam" id="TIGR02909">
    <property type="entry name" value="spore_YkwD"/>
    <property type="match status" value="1"/>
</dbReference>
<dbReference type="SUPFAM" id="SSF47090">
    <property type="entry name" value="PGBD-like"/>
    <property type="match status" value="1"/>
</dbReference>
<evidence type="ECO:0000313" key="5">
    <source>
        <dbReference type="EMBL" id="NOU96512.1"/>
    </source>
</evidence>
<accession>A0A972GZ75</accession>
<dbReference type="PANTHER" id="PTHR31157">
    <property type="entry name" value="SCP DOMAIN-CONTAINING PROTEIN"/>
    <property type="match status" value="1"/>
</dbReference>
<feature type="domain" description="SCP" evidence="3">
    <location>
        <begin position="140"/>
        <end position="254"/>
    </location>
</feature>
<dbReference type="Pfam" id="PF00188">
    <property type="entry name" value="CAP"/>
    <property type="match status" value="1"/>
</dbReference>
<dbReference type="InterPro" id="IPR036366">
    <property type="entry name" value="PGBDSf"/>
</dbReference>
<evidence type="ECO:0008006" key="7">
    <source>
        <dbReference type="Google" id="ProtNLM"/>
    </source>
</evidence>
<protein>
    <recommendedName>
        <fullName evidence="7">Serine protease</fullName>
    </recommendedName>
</protein>
<organism evidence="5 6">
    <name type="scientific">Paenibacillus foliorum</name>
    <dbReference type="NCBI Taxonomy" id="2654974"/>
    <lineage>
        <taxon>Bacteria</taxon>
        <taxon>Bacillati</taxon>
        <taxon>Bacillota</taxon>
        <taxon>Bacilli</taxon>
        <taxon>Bacillales</taxon>
        <taxon>Paenibacillaceae</taxon>
        <taxon>Paenibacillus</taxon>
    </lineage>
</organism>
<evidence type="ECO:0000259" key="3">
    <source>
        <dbReference type="Pfam" id="PF00188"/>
    </source>
</evidence>
<dbReference type="SUPFAM" id="SSF55797">
    <property type="entry name" value="PR-1-like"/>
    <property type="match status" value="1"/>
</dbReference>
<dbReference type="RefSeq" id="WP_171654749.1">
    <property type="nucleotide sequence ID" value="NZ_WHOD01000099.1"/>
</dbReference>
<keyword evidence="2" id="KW-0732">Signal</keyword>
<dbReference type="Gene3D" id="3.40.33.10">
    <property type="entry name" value="CAP"/>
    <property type="match status" value="1"/>
</dbReference>
<reference evidence="5" key="1">
    <citation type="submission" date="2019-10" db="EMBL/GenBank/DDBJ databases">
        <title>Description of Paenibacillus glebae sp. nov.</title>
        <authorList>
            <person name="Carlier A."/>
            <person name="Qi S."/>
        </authorList>
    </citation>
    <scope>NUCLEOTIDE SEQUENCE</scope>
    <source>
        <strain evidence="5">LMG 31456</strain>
    </source>
</reference>
<evidence type="ECO:0000259" key="4">
    <source>
        <dbReference type="Pfam" id="PF01471"/>
    </source>
</evidence>
<dbReference type="CDD" id="cd05379">
    <property type="entry name" value="CAP_bacterial"/>
    <property type="match status" value="1"/>
</dbReference>
<comment type="caution">
    <text evidence="5">The sequence shown here is derived from an EMBL/GenBank/DDBJ whole genome shotgun (WGS) entry which is preliminary data.</text>
</comment>
<dbReference type="AlphaFoldDB" id="A0A972GZ75"/>
<dbReference type="PANTHER" id="PTHR31157:SF1">
    <property type="entry name" value="SCP DOMAIN-CONTAINING PROTEIN"/>
    <property type="match status" value="1"/>
</dbReference>
<dbReference type="InterPro" id="IPR035940">
    <property type="entry name" value="CAP_sf"/>
</dbReference>
<dbReference type="InterPro" id="IPR014258">
    <property type="entry name" value="CAP_domain_YkwD-like"/>
</dbReference>
<dbReference type="EMBL" id="WHOD01000099">
    <property type="protein sequence ID" value="NOU96512.1"/>
    <property type="molecule type" value="Genomic_DNA"/>
</dbReference>
<feature type="signal peptide" evidence="2">
    <location>
        <begin position="1"/>
        <end position="30"/>
    </location>
</feature>